<evidence type="ECO:0000313" key="1">
    <source>
        <dbReference type="EMBL" id="KAF9693137.1"/>
    </source>
</evidence>
<comment type="caution">
    <text evidence="1">The sequence shown here is derived from an EMBL/GenBank/DDBJ whole genome shotgun (WGS) entry which is preliminary data.</text>
</comment>
<evidence type="ECO:0000313" key="2">
    <source>
        <dbReference type="Proteomes" id="UP000651452"/>
    </source>
</evidence>
<keyword evidence="2" id="KW-1185">Reference proteome</keyword>
<dbReference type="Proteomes" id="UP000651452">
    <property type="component" value="Unassembled WGS sequence"/>
</dbReference>
<proteinExistence type="predicted"/>
<gene>
    <name evidence="1" type="ORF">EKO04_008671</name>
</gene>
<dbReference type="OrthoDB" id="3784857at2759"/>
<dbReference type="AlphaFoldDB" id="A0A8H7IYD4"/>
<dbReference type="EMBL" id="RZGK01000016">
    <property type="protein sequence ID" value="KAF9693137.1"/>
    <property type="molecule type" value="Genomic_DNA"/>
</dbReference>
<protein>
    <submittedName>
        <fullName evidence="1">Uncharacterized protein</fullName>
    </submittedName>
</protein>
<reference evidence="1" key="2">
    <citation type="submission" date="2020-09" db="EMBL/GenBank/DDBJ databases">
        <title>Reference genome assembly for Australian Ascochyta lentis isolate Al4.</title>
        <authorList>
            <person name="Lee R.C."/>
            <person name="Farfan-Caceres L.M."/>
            <person name="Debler J.W."/>
            <person name="Williams A.H."/>
            <person name="Henares B.M."/>
        </authorList>
    </citation>
    <scope>NUCLEOTIDE SEQUENCE</scope>
    <source>
        <strain evidence="1">Al4</strain>
    </source>
</reference>
<organism evidence="1 2">
    <name type="scientific">Ascochyta lentis</name>
    <dbReference type="NCBI Taxonomy" id="205686"/>
    <lineage>
        <taxon>Eukaryota</taxon>
        <taxon>Fungi</taxon>
        <taxon>Dikarya</taxon>
        <taxon>Ascomycota</taxon>
        <taxon>Pezizomycotina</taxon>
        <taxon>Dothideomycetes</taxon>
        <taxon>Pleosporomycetidae</taxon>
        <taxon>Pleosporales</taxon>
        <taxon>Pleosporineae</taxon>
        <taxon>Didymellaceae</taxon>
        <taxon>Ascochyta</taxon>
    </lineage>
</organism>
<reference evidence="1" key="1">
    <citation type="submission" date="2018-12" db="EMBL/GenBank/DDBJ databases">
        <authorList>
            <person name="Syme R.A."/>
            <person name="Farfan-Caceres L."/>
            <person name="Lichtenzveig J."/>
        </authorList>
    </citation>
    <scope>NUCLEOTIDE SEQUENCE</scope>
    <source>
        <strain evidence="1">Al4</strain>
    </source>
</reference>
<name>A0A8H7IYD4_9PLEO</name>
<sequence>MPASRHSDYENWNDRAHGVNDGDLMNYINRELQSRDIYLPDTDIRQFLGELKNLSVSGTSYELGGAREDQFVNMMKSRLTKDLDSNGSQGLHRSRSRFLTFCFVARRLSSNELARALLRFFVRGENKILGEEESFLLTEWCLGLQQLEGLVSEDRLNDAFRRVASLGPPMFEEWRRPGPHHSWITDLLRFLNETFRHDHDHDHDRDRDRHQMVACRELPPRRLSVPHPRRPFMIDMPPYPRTGYNSPMISPMISHGVTSLHLQQQVHAFELDRLRRDIDDMRYR</sequence>
<accession>A0A8H7IYD4</accession>